<comment type="caution">
    <text evidence="1">The sequence shown here is derived from an EMBL/GenBank/DDBJ whole genome shotgun (WGS) entry which is preliminary data.</text>
</comment>
<name>A0ACC0FSJ2_9ERIC</name>
<keyword evidence="2" id="KW-1185">Reference proteome</keyword>
<evidence type="ECO:0000313" key="2">
    <source>
        <dbReference type="Proteomes" id="UP001060215"/>
    </source>
</evidence>
<gene>
    <name evidence="1" type="ORF">LOK49_LG12G01309</name>
</gene>
<organism evidence="1 2">
    <name type="scientific">Camellia lanceoleosa</name>
    <dbReference type="NCBI Taxonomy" id="1840588"/>
    <lineage>
        <taxon>Eukaryota</taxon>
        <taxon>Viridiplantae</taxon>
        <taxon>Streptophyta</taxon>
        <taxon>Embryophyta</taxon>
        <taxon>Tracheophyta</taxon>
        <taxon>Spermatophyta</taxon>
        <taxon>Magnoliopsida</taxon>
        <taxon>eudicotyledons</taxon>
        <taxon>Gunneridae</taxon>
        <taxon>Pentapetalae</taxon>
        <taxon>asterids</taxon>
        <taxon>Ericales</taxon>
        <taxon>Theaceae</taxon>
        <taxon>Camellia</taxon>
    </lineage>
</organism>
<dbReference type="EMBL" id="CM045770">
    <property type="protein sequence ID" value="KAI7991635.1"/>
    <property type="molecule type" value="Genomic_DNA"/>
</dbReference>
<accession>A0ACC0FSJ2</accession>
<protein>
    <submittedName>
        <fullName evidence="1">Uncharacterized protein</fullName>
    </submittedName>
</protein>
<proteinExistence type="predicted"/>
<evidence type="ECO:0000313" key="1">
    <source>
        <dbReference type="EMBL" id="KAI7991635.1"/>
    </source>
</evidence>
<dbReference type="Proteomes" id="UP001060215">
    <property type="component" value="Chromosome 13"/>
</dbReference>
<reference evidence="1 2" key="1">
    <citation type="journal article" date="2022" name="Plant J.">
        <title>Chromosome-level genome of Camellia lanceoleosa provides a valuable resource for understanding genome evolution and self-incompatibility.</title>
        <authorList>
            <person name="Gong W."/>
            <person name="Xiao S."/>
            <person name="Wang L."/>
            <person name="Liao Z."/>
            <person name="Chang Y."/>
            <person name="Mo W."/>
            <person name="Hu G."/>
            <person name="Li W."/>
            <person name="Zhao G."/>
            <person name="Zhu H."/>
            <person name="Hu X."/>
            <person name="Ji K."/>
            <person name="Xiang X."/>
            <person name="Song Q."/>
            <person name="Yuan D."/>
            <person name="Jin S."/>
            <person name="Zhang L."/>
        </authorList>
    </citation>
    <scope>NUCLEOTIDE SEQUENCE [LARGE SCALE GENOMIC DNA]</scope>
    <source>
        <strain evidence="1">SQ_2022a</strain>
    </source>
</reference>
<sequence length="81" mass="9137">MQGMQPVPSSIVNLRNLLGLSSRVVTTPRVSAREKKRGEGLREKEVGSEDDGVRERKSKARSFTYWRESLDWGSLPYNGLS</sequence>